<dbReference type="GO" id="GO:0004519">
    <property type="term" value="F:endonuclease activity"/>
    <property type="evidence" value="ECO:0007669"/>
    <property type="project" value="UniProtKB-KW"/>
</dbReference>
<dbReference type="SMART" id="SM00507">
    <property type="entry name" value="HNHc"/>
    <property type="match status" value="1"/>
</dbReference>
<organism evidence="2 3">
    <name type="scientific">Sulfuritalea hydrogenivorans sk43H</name>
    <dbReference type="NCBI Taxonomy" id="1223802"/>
    <lineage>
        <taxon>Bacteria</taxon>
        <taxon>Pseudomonadati</taxon>
        <taxon>Pseudomonadota</taxon>
        <taxon>Betaproteobacteria</taxon>
        <taxon>Nitrosomonadales</taxon>
        <taxon>Sterolibacteriaceae</taxon>
        <taxon>Sulfuritalea</taxon>
    </lineage>
</organism>
<dbReference type="EMBL" id="AP012547">
    <property type="protein sequence ID" value="BAO29632.1"/>
    <property type="molecule type" value="Genomic_DNA"/>
</dbReference>
<dbReference type="Proteomes" id="UP000031637">
    <property type="component" value="Chromosome"/>
</dbReference>
<dbReference type="GO" id="GO:0003676">
    <property type="term" value="F:nucleic acid binding"/>
    <property type="evidence" value="ECO:0007669"/>
    <property type="project" value="InterPro"/>
</dbReference>
<keyword evidence="2" id="KW-0540">Nuclease</keyword>
<keyword evidence="2" id="KW-0255">Endonuclease</keyword>
<dbReference type="GO" id="GO:0008270">
    <property type="term" value="F:zinc ion binding"/>
    <property type="evidence" value="ECO:0007669"/>
    <property type="project" value="InterPro"/>
</dbReference>
<dbReference type="AlphaFoldDB" id="W0SF92"/>
<feature type="domain" description="HNH nuclease" evidence="1">
    <location>
        <begin position="40"/>
        <end position="103"/>
    </location>
</feature>
<gene>
    <name evidence="2" type="ORF">SUTH_01840</name>
</gene>
<protein>
    <submittedName>
        <fullName evidence="2">HNH endonuclease</fullName>
    </submittedName>
</protein>
<name>W0SF92_9PROT</name>
<sequence>MTVGADDSLAQMLADEAAKARKLEIIFGPWWRHYAVPYEFPATLYVERSTCPYCGGPLGIHALSSLDALAEDQSAHLDHMDPLSRGGEDSIRNAAYVCSGCNLTKGRRLFVDWLGKLNPPNREGARQLCEDKHGHAPEKFQPGAKQPRLTLPRCELSFDEAVLRKLFPRPIVSGPPMRE</sequence>
<dbReference type="STRING" id="1223802.SUTH_01840"/>
<accession>W0SF92</accession>
<dbReference type="KEGG" id="shd:SUTH_01840"/>
<dbReference type="CDD" id="cd00085">
    <property type="entry name" value="HNHc"/>
    <property type="match status" value="1"/>
</dbReference>
<dbReference type="Pfam" id="PF01844">
    <property type="entry name" value="HNH"/>
    <property type="match status" value="1"/>
</dbReference>
<dbReference type="OrthoDB" id="9802901at2"/>
<evidence type="ECO:0000313" key="2">
    <source>
        <dbReference type="EMBL" id="BAO29632.1"/>
    </source>
</evidence>
<dbReference type="InterPro" id="IPR003615">
    <property type="entry name" value="HNH_nuc"/>
</dbReference>
<dbReference type="Gene3D" id="1.10.30.50">
    <property type="match status" value="1"/>
</dbReference>
<proteinExistence type="predicted"/>
<reference evidence="2 3" key="1">
    <citation type="journal article" date="2014" name="Syst. Appl. Microbiol.">
        <title>Complete genomes of freshwater sulfur oxidizers Sulfuricella denitrificans skB26 and Sulfuritalea hydrogenivorans sk43H: genetic insights into the sulfur oxidation pathway of betaproteobacteria.</title>
        <authorList>
            <person name="Watanabe T."/>
            <person name="Kojima H."/>
            <person name="Fukui M."/>
        </authorList>
    </citation>
    <scope>NUCLEOTIDE SEQUENCE [LARGE SCALE GENOMIC DNA]</scope>
    <source>
        <strain evidence="2">DSM22779</strain>
    </source>
</reference>
<evidence type="ECO:0000259" key="1">
    <source>
        <dbReference type="SMART" id="SM00507"/>
    </source>
</evidence>
<keyword evidence="2" id="KW-0378">Hydrolase</keyword>
<keyword evidence="3" id="KW-1185">Reference proteome</keyword>
<dbReference type="InterPro" id="IPR002711">
    <property type="entry name" value="HNH"/>
</dbReference>
<dbReference type="HOGENOM" id="CLU_1502725_0_0_4"/>
<evidence type="ECO:0000313" key="3">
    <source>
        <dbReference type="Proteomes" id="UP000031637"/>
    </source>
</evidence>